<comment type="catalytic activity">
    <reaction evidence="12">
        <text>L-seryl-[protein] + ATP = O-phospho-L-seryl-[protein] + ADP + H(+)</text>
        <dbReference type="Rhea" id="RHEA:17989"/>
        <dbReference type="Rhea" id="RHEA-COMP:9863"/>
        <dbReference type="Rhea" id="RHEA-COMP:11604"/>
        <dbReference type="ChEBI" id="CHEBI:15378"/>
        <dbReference type="ChEBI" id="CHEBI:29999"/>
        <dbReference type="ChEBI" id="CHEBI:30616"/>
        <dbReference type="ChEBI" id="CHEBI:83421"/>
        <dbReference type="ChEBI" id="CHEBI:456216"/>
        <dbReference type="EC" id="2.7.11.1"/>
    </reaction>
</comment>
<dbReference type="GO" id="GO:0004674">
    <property type="term" value="F:protein serine/threonine kinase activity"/>
    <property type="evidence" value="ECO:0007669"/>
    <property type="project" value="UniProtKB-KW"/>
</dbReference>
<evidence type="ECO:0000256" key="4">
    <source>
        <dbReference type="ARBA" id="ARBA00022527"/>
    </source>
</evidence>
<feature type="domain" description="RIO kinase" evidence="16">
    <location>
        <begin position="65"/>
        <end position="291"/>
    </location>
</feature>
<evidence type="ECO:0000256" key="5">
    <source>
        <dbReference type="ARBA" id="ARBA00022679"/>
    </source>
</evidence>
<dbReference type="Pfam" id="PF01163">
    <property type="entry name" value="RIO1"/>
    <property type="match status" value="2"/>
</dbReference>
<feature type="compositionally biased region" description="Low complexity" evidence="15">
    <location>
        <begin position="443"/>
        <end position="452"/>
    </location>
</feature>
<protein>
    <recommendedName>
        <fullName evidence="13">Serine/threonine-protein kinase RIO2</fullName>
        <ecNumber evidence="3">2.7.11.1</ecNumber>
    </recommendedName>
    <alternativeName>
        <fullName evidence="14">Serine/threonine-protein kinase rio2</fullName>
    </alternativeName>
</protein>
<dbReference type="Gene3D" id="1.10.510.10">
    <property type="entry name" value="Transferase(Phosphotransferase) domain 1"/>
    <property type="match status" value="1"/>
</dbReference>
<evidence type="ECO:0000256" key="3">
    <source>
        <dbReference type="ARBA" id="ARBA00012513"/>
    </source>
</evidence>
<keyword evidence="8" id="KW-0418">Kinase</keyword>
<organism evidence="17">
    <name type="scientific">Ditylum brightwellii</name>
    <dbReference type="NCBI Taxonomy" id="49249"/>
    <lineage>
        <taxon>Eukaryota</taxon>
        <taxon>Sar</taxon>
        <taxon>Stramenopiles</taxon>
        <taxon>Ochrophyta</taxon>
        <taxon>Bacillariophyta</taxon>
        <taxon>Mediophyceae</taxon>
        <taxon>Lithodesmiophycidae</taxon>
        <taxon>Lithodesmiales</taxon>
        <taxon>Lithodesmiaceae</taxon>
        <taxon>Ditylum</taxon>
    </lineage>
</organism>
<dbReference type="CDD" id="cd05144">
    <property type="entry name" value="RIO2_C"/>
    <property type="match status" value="1"/>
</dbReference>
<evidence type="ECO:0000256" key="15">
    <source>
        <dbReference type="SAM" id="MobiDB-lite"/>
    </source>
</evidence>
<sequence>MKLDPTVMRTMNKQDYRVLGAVEIGMKNHSLVPAPLISSIAKLRHGGTSKILSSLLRDKLLSHDQSCGYDGYRLTNSGYDVLALHHLKSRGLIAAIGDKIGTGKESDVYLAATPDERQVVLKFHRLGRTSFRDVKKKRDYFMVNAHTKHRNRRGGGMGSQNKSQPNSWLFLSRISALKEYSFMKALHSVGYPTPSPIGHSRHIVVMGLVRGVPLYQVRTSRISAAQAADVFRQSADLAVRLAKHGLVHCDLNEFNLMVDLSGVQHALPDNHDEEDYGECQNEEEASAIMTSTRRAARQHHDDISEHYVRHSGLTTDQPGALSGHGPMTKRRMDGTGEVITEKPPEPAERLKETGEPKPIVTLIDFPQMVSVRHPNAEELYERDVMCLKRFFASKLKCRPDGVGVSGLKPTHGGADDDEVGNTDEDDGWGGIFPSFKDLVQGMDSGDNGSGSNKYNPSLSDEPTNLECNASVEERTCLASNAQLRLDEELCASGFSVEDSKRDVELYYYEQNHVSHSHDSSDDDDEVEISEEDEKVADDEDLVYDNISEGGKGNLGDIEETEIYDGAQNILIEIDDAEKHSDSVTVSSLFTQKTQSEIEERARARVRQQLNDRKKNHRRKGAFRTRNSNKTFVKGTRVMKDVLS</sequence>
<comment type="cofactor">
    <cofactor evidence="1">
        <name>Mg(2+)</name>
        <dbReference type="ChEBI" id="CHEBI:18420"/>
    </cofactor>
</comment>
<dbReference type="GO" id="GO:0046872">
    <property type="term" value="F:metal ion binding"/>
    <property type="evidence" value="ECO:0007669"/>
    <property type="project" value="UniProtKB-KW"/>
</dbReference>
<feature type="region of interest" description="Disordered" evidence="15">
    <location>
        <begin position="404"/>
        <end position="460"/>
    </location>
</feature>
<feature type="region of interest" description="Disordered" evidence="15">
    <location>
        <begin position="512"/>
        <end position="536"/>
    </location>
</feature>
<reference evidence="17" key="1">
    <citation type="submission" date="2021-01" db="EMBL/GenBank/DDBJ databases">
        <authorList>
            <person name="Corre E."/>
            <person name="Pelletier E."/>
            <person name="Niang G."/>
            <person name="Scheremetjew M."/>
            <person name="Finn R."/>
            <person name="Kale V."/>
            <person name="Holt S."/>
            <person name="Cochrane G."/>
            <person name="Meng A."/>
            <person name="Brown T."/>
            <person name="Cohen L."/>
        </authorList>
    </citation>
    <scope>NUCLEOTIDE SEQUENCE</scope>
    <source>
        <strain evidence="17">GSO104</strain>
    </source>
</reference>
<comment type="catalytic activity">
    <reaction evidence="11">
        <text>L-threonyl-[protein] + ATP = O-phospho-L-threonyl-[protein] + ADP + H(+)</text>
        <dbReference type="Rhea" id="RHEA:46608"/>
        <dbReference type="Rhea" id="RHEA-COMP:11060"/>
        <dbReference type="Rhea" id="RHEA-COMP:11605"/>
        <dbReference type="ChEBI" id="CHEBI:15378"/>
        <dbReference type="ChEBI" id="CHEBI:30013"/>
        <dbReference type="ChEBI" id="CHEBI:30616"/>
        <dbReference type="ChEBI" id="CHEBI:61977"/>
        <dbReference type="ChEBI" id="CHEBI:456216"/>
        <dbReference type="EC" id="2.7.11.1"/>
    </reaction>
</comment>
<dbReference type="InterPro" id="IPR015285">
    <property type="entry name" value="RIO2_wHTH_N"/>
</dbReference>
<dbReference type="Gene3D" id="1.10.10.10">
    <property type="entry name" value="Winged helix-like DNA-binding domain superfamily/Winged helix DNA-binding domain"/>
    <property type="match status" value="1"/>
</dbReference>
<dbReference type="GO" id="GO:0005524">
    <property type="term" value="F:ATP binding"/>
    <property type="evidence" value="ECO:0007669"/>
    <property type="project" value="UniProtKB-KW"/>
</dbReference>
<gene>
    <name evidence="17" type="ORF">DBRI00130_LOCUS12357</name>
</gene>
<evidence type="ECO:0000256" key="9">
    <source>
        <dbReference type="ARBA" id="ARBA00022840"/>
    </source>
</evidence>
<evidence type="ECO:0000256" key="12">
    <source>
        <dbReference type="ARBA" id="ARBA00048679"/>
    </source>
</evidence>
<keyword evidence="10" id="KW-0460">Magnesium</keyword>
<dbReference type="Gene3D" id="3.30.200.20">
    <property type="entry name" value="Phosphorylase Kinase, domain 1"/>
    <property type="match status" value="1"/>
</dbReference>
<feature type="compositionally biased region" description="Acidic residues" evidence="15">
    <location>
        <begin position="415"/>
        <end position="427"/>
    </location>
</feature>
<dbReference type="FunFam" id="1.10.10.10:FF:000053">
    <property type="entry name" value="Serine/threonine-protein kinase RIO2"/>
    <property type="match status" value="1"/>
</dbReference>
<dbReference type="GO" id="GO:0005829">
    <property type="term" value="C:cytosol"/>
    <property type="evidence" value="ECO:0007669"/>
    <property type="project" value="TreeGrafter"/>
</dbReference>
<keyword evidence="5" id="KW-0808">Transferase</keyword>
<keyword evidence="9" id="KW-0067">ATP-binding</keyword>
<name>A0A7S4VTR3_9STRA</name>
<dbReference type="GO" id="GO:0005634">
    <property type="term" value="C:nucleus"/>
    <property type="evidence" value="ECO:0007669"/>
    <property type="project" value="TreeGrafter"/>
</dbReference>
<evidence type="ECO:0000313" key="17">
    <source>
        <dbReference type="EMBL" id="CAE4602313.1"/>
    </source>
</evidence>
<evidence type="ECO:0000259" key="16">
    <source>
        <dbReference type="SMART" id="SM00090"/>
    </source>
</evidence>
<dbReference type="AlphaFoldDB" id="A0A7S4VTR3"/>
<dbReference type="InterPro" id="IPR011009">
    <property type="entry name" value="Kinase-like_dom_sf"/>
</dbReference>
<feature type="compositionally biased region" description="Acidic residues" evidence="15">
    <location>
        <begin position="520"/>
        <end position="536"/>
    </location>
</feature>
<dbReference type="FunFam" id="3.30.200.20:FF:000052">
    <property type="entry name" value="Serine/threonine-protein kinase RIO2"/>
    <property type="match status" value="1"/>
</dbReference>
<comment type="similarity">
    <text evidence="2">Belongs to the protein kinase superfamily. RIO-type Ser/Thr kinase family.</text>
</comment>
<keyword evidence="4" id="KW-0723">Serine/threonine-protein kinase</keyword>
<evidence type="ECO:0000256" key="2">
    <source>
        <dbReference type="ARBA" id="ARBA00009196"/>
    </source>
</evidence>
<keyword evidence="7" id="KW-0547">Nucleotide-binding</keyword>
<dbReference type="InterPro" id="IPR036388">
    <property type="entry name" value="WH-like_DNA-bd_sf"/>
</dbReference>
<dbReference type="InterPro" id="IPR030484">
    <property type="entry name" value="Rio2"/>
</dbReference>
<evidence type="ECO:0000256" key="11">
    <source>
        <dbReference type="ARBA" id="ARBA00047899"/>
    </source>
</evidence>
<feature type="region of interest" description="Disordered" evidence="15">
    <location>
        <begin position="309"/>
        <end position="332"/>
    </location>
</feature>
<evidence type="ECO:0000256" key="7">
    <source>
        <dbReference type="ARBA" id="ARBA00022741"/>
    </source>
</evidence>
<accession>A0A7S4VTR3</accession>
<evidence type="ECO:0000256" key="14">
    <source>
        <dbReference type="ARBA" id="ARBA00068837"/>
    </source>
</evidence>
<dbReference type="InterPro" id="IPR018934">
    <property type="entry name" value="RIO_dom"/>
</dbReference>
<dbReference type="SUPFAM" id="SSF56112">
    <property type="entry name" value="Protein kinase-like (PK-like)"/>
    <property type="match status" value="1"/>
</dbReference>
<dbReference type="GO" id="GO:0030688">
    <property type="term" value="C:preribosome, small subunit precursor"/>
    <property type="evidence" value="ECO:0007669"/>
    <property type="project" value="TreeGrafter"/>
</dbReference>
<dbReference type="PANTHER" id="PTHR45852:SF1">
    <property type="entry name" value="SERINE_THREONINE-PROTEIN KINASE RIO2"/>
    <property type="match status" value="1"/>
</dbReference>
<evidence type="ECO:0000256" key="6">
    <source>
        <dbReference type="ARBA" id="ARBA00022723"/>
    </source>
</evidence>
<evidence type="ECO:0000256" key="10">
    <source>
        <dbReference type="ARBA" id="ARBA00022842"/>
    </source>
</evidence>
<dbReference type="Pfam" id="PF09202">
    <property type="entry name" value="Rio2_N"/>
    <property type="match status" value="1"/>
</dbReference>
<dbReference type="SMART" id="SM00090">
    <property type="entry name" value="RIO"/>
    <property type="match status" value="1"/>
</dbReference>
<dbReference type="InterPro" id="IPR036390">
    <property type="entry name" value="WH_DNA-bd_sf"/>
</dbReference>
<proteinExistence type="inferred from homology"/>
<dbReference type="PANTHER" id="PTHR45852">
    <property type="entry name" value="SER/THR-PROTEIN KINASE RIO2"/>
    <property type="match status" value="1"/>
</dbReference>
<dbReference type="GO" id="GO:0030490">
    <property type="term" value="P:maturation of SSU-rRNA"/>
    <property type="evidence" value="ECO:0007669"/>
    <property type="project" value="TreeGrafter"/>
</dbReference>
<dbReference type="InterPro" id="IPR000687">
    <property type="entry name" value="RIO_kinase"/>
</dbReference>
<keyword evidence="6" id="KW-0479">Metal-binding</keyword>
<dbReference type="EC" id="2.7.11.1" evidence="3"/>
<dbReference type="EMBL" id="HBNS01015384">
    <property type="protein sequence ID" value="CAE4602313.1"/>
    <property type="molecule type" value="Transcribed_RNA"/>
</dbReference>
<dbReference type="SUPFAM" id="SSF46785">
    <property type="entry name" value="Winged helix' DNA-binding domain"/>
    <property type="match status" value="1"/>
</dbReference>
<evidence type="ECO:0000256" key="8">
    <source>
        <dbReference type="ARBA" id="ARBA00022777"/>
    </source>
</evidence>
<evidence type="ECO:0000256" key="13">
    <source>
        <dbReference type="ARBA" id="ARBA00068353"/>
    </source>
</evidence>
<evidence type="ECO:0000256" key="1">
    <source>
        <dbReference type="ARBA" id="ARBA00001946"/>
    </source>
</evidence>